<evidence type="ECO:0000256" key="1">
    <source>
        <dbReference type="ARBA" id="ARBA00010552"/>
    </source>
</evidence>
<dbReference type="EC" id="3.5.-.-" evidence="2"/>
<dbReference type="PANTHER" id="PTHR11803">
    <property type="entry name" value="2-IMINOBUTANOATE/2-IMINOPROPANOATE DEAMINASE RIDA"/>
    <property type="match status" value="1"/>
</dbReference>
<dbReference type="Gene3D" id="3.30.1330.40">
    <property type="entry name" value="RutC-like"/>
    <property type="match status" value="1"/>
</dbReference>
<organism evidence="2 3">
    <name type="scientific">Sphingobacterium daejeonense</name>
    <dbReference type="NCBI Taxonomy" id="371142"/>
    <lineage>
        <taxon>Bacteria</taxon>
        <taxon>Pseudomonadati</taxon>
        <taxon>Bacteroidota</taxon>
        <taxon>Sphingobacteriia</taxon>
        <taxon>Sphingobacteriales</taxon>
        <taxon>Sphingobacteriaceae</taxon>
        <taxon>Sphingobacterium</taxon>
    </lineage>
</organism>
<dbReference type="SUPFAM" id="SSF55298">
    <property type="entry name" value="YjgF-like"/>
    <property type="match status" value="1"/>
</dbReference>
<accession>A0ABW3RPQ1</accession>
<protein>
    <submittedName>
        <fullName evidence="2">RidA family protein</fullName>
        <ecNumber evidence="2">3.5.-.-</ecNumber>
    </submittedName>
</protein>
<dbReference type="InterPro" id="IPR006175">
    <property type="entry name" value="YjgF/YER057c/UK114"/>
</dbReference>
<comment type="caution">
    <text evidence="2">The sequence shown here is derived from an EMBL/GenBank/DDBJ whole genome shotgun (WGS) entry which is preliminary data.</text>
</comment>
<evidence type="ECO:0000313" key="3">
    <source>
        <dbReference type="Proteomes" id="UP001597205"/>
    </source>
</evidence>
<dbReference type="RefSeq" id="WP_380898325.1">
    <property type="nucleotide sequence ID" value="NZ_JBHTKY010000032.1"/>
</dbReference>
<dbReference type="Proteomes" id="UP001597205">
    <property type="component" value="Unassembled WGS sequence"/>
</dbReference>
<keyword evidence="3" id="KW-1185">Reference proteome</keyword>
<reference evidence="3" key="1">
    <citation type="journal article" date="2019" name="Int. J. Syst. Evol. Microbiol.">
        <title>The Global Catalogue of Microorganisms (GCM) 10K type strain sequencing project: providing services to taxonomists for standard genome sequencing and annotation.</title>
        <authorList>
            <consortium name="The Broad Institute Genomics Platform"/>
            <consortium name="The Broad Institute Genome Sequencing Center for Infectious Disease"/>
            <person name="Wu L."/>
            <person name="Ma J."/>
        </authorList>
    </citation>
    <scope>NUCLEOTIDE SEQUENCE [LARGE SCALE GENOMIC DNA]</scope>
    <source>
        <strain evidence="3">CCUG 52468</strain>
    </source>
</reference>
<evidence type="ECO:0000313" key="2">
    <source>
        <dbReference type="EMBL" id="MFD1167168.1"/>
    </source>
</evidence>
<keyword evidence="2" id="KW-0378">Hydrolase</keyword>
<dbReference type="Pfam" id="PF01042">
    <property type="entry name" value="Ribonuc_L-PSP"/>
    <property type="match status" value="1"/>
</dbReference>
<dbReference type="PANTHER" id="PTHR11803:SF58">
    <property type="entry name" value="PROTEIN HMF1-RELATED"/>
    <property type="match status" value="1"/>
</dbReference>
<proteinExistence type="inferred from homology"/>
<dbReference type="EMBL" id="JBHTKY010000032">
    <property type="protein sequence ID" value="MFD1167168.1"/>
    <property type="molecule type" value="Genomic_DNA"/>
</dbReference>
<dbReference type="InterPro" id="IPR035959">
    <property type="entry name" value="RutC-like_sf"/>
</dbReference>
<name>A0ABW3RPQ1_9SPHI</name>
<dbReference type="CDD" id="cd00448">
    <property type="entry name" value="YjgF_YER057c_UK114_family"/>
    <property type="match status" value="1"/>
</dbReference>
<dbReference type="GO" id="GO:0016787">
    <property type="term" value="F:hydrolase activity"/>
    <property type="evidence" value="ECO:0007669"/>
    <property type="project" value="UniProtKB-KW"/>
</dbReference>
<comment type="similarity">
    <text evidence="1">Belongs to the RutC family.</text>
</comment>
<sequence length="162" mass="18447">MKNNHTFKNLIKVLSLVFIFIPFISSAQKSKSMVHFNTPQTYIGYSKSVEVDLQNSKMVIISGQVAIDKNGKLIGEGSMEKQTEQVFTNLKELVEQHGGTMKDIVKLGYFNKDLERIDEVRIVRDKFINQEHPPASTLVEIKNLFRPELLIEIEATAIIPKL</sequence>
<gene>
    <name evidence="2" type="ORF">ACFQ2C_16310</name>
</gene>